<organism evidence="1 2">
    <name type="scientific">Sistotremastrum niveocremeum HHB9708</name>
    <dbReference type="NCBI Taxonomy" id="1314777"/>
    <lineage>
        <taxon>Eukaryota</taxon>
        <taxon>Fungi</taxon>
        <taxon>Dikarya</taxon>
        <taxon>Basidiomycota</taxon>
        <taxon>Agaricomycotina</taxon>
        <taxon>Agaricomycetes</taxon>
        <taxon>Sistotremastrales</taxon>
        <taxon>Sistotremastraceae</taxon>
        <taxon>Sertulicium</taxon>
        <taxon>Sertulicium niveocremeum</taxon>
    </lineage>
</organism>
<gene>
    <name evidence="1" type="ORF">SISNIDRAFT_486997</name>
</gene>
<dbReference type="Proteomes" id="UP000076722">
    <property type="component" value="Unassembled WGS sequence"/>
</dbReference>
<sequence length="83" mass="9366">MDQRQHWPKILKLREIFVHEKGWSTTSGSGVRMVPNIALYERSSISLNLMLGTPSSVCSFPHIILPLKHIATRISVGLAWLIT</sequence>
<reference evidence="1 2" key="1">
    <citation type="journal article" date="2016" name="Mol. Biol. Evol.">
        <title>Comparative Genomics of Early-Diverging Mushroom-Forming Fungi Provides Insights into the Origins of Lignocellulose Decay Capabilities.</title>
        <authorList>
            <person name="Nagy L.G."/>
            <person name="Riley R."/>
            <person name="Tritt A."/>
            <person name="Adam C."/>
            <person name="Daum C."/>
            <person name="Floudas D."/>
            <person name="Sun H."/>
            <person name="Yadav J.S."/>
            <person name="Pangilinan J."/>
            <person name="Larsson K.H."/>
            <person name="Matsuura K."/>
            <person name="Barry K."/>
            <person name="Labutti K."/>
            <person name="Kuo R."/>
            <person name="Ohm R.A."/>
            <person name="Bhattacharya S.S."/>
            <person name="Shirouzu T."/>
            <person name="Yoshinaga Y."/>
            <person name="Martin F.M."/>
            <person name="Grigoriev I.V."/>
            <person name="Hibbett D.S."/>
        </authorList>
    </citation>
    <scope>NUCLEOTIDE SEQUENCE [LARGE SCALE GENOMIC DNA]</scope>
    <source>
        <strain evidence="1 2">HHB9708</strain>
    </source>
</reference>
<protein>
    <submittedName>
        <fullName evidence="1">Uncharacterized protein</fullName>
    </submittedName>
</protein>
<evidence type="ECO:0000313" key="1">
    <source>
        <dbReference type="EMBL" id="KZS92065.1"/>
    </source>
</evidence>
<proteinExistence type="predicted"/>
<dbReference type="AlphaFoldDB" id="A0A164T475"/>
<dbReference type="EMBL" id="KV419412">
    <property type="protein sequence ID" value="KZS92065.1"/>
    <property type="molecule type" value="Genomic_DNA"/>
</dbReference>
<accession>A0A164T475</accession>
<name>A0A164T475_9AGAM</name>
<evidence type="ECO:0000313" key="2">
    <source>
        <dbReference type="Proteomes" id="UP000076722"/>
    </source>
</evidence>
<keyword evidence="2" id="KW-1185">Reference proteome</keyword>